<evidence type="ECO:0008006" key="4">
    <source>
        <dbReference type="Google" id="ProtNLM"/>
    </source>
</evidence>
<accession>C4QWU7</accession>
<dbReference type="EMBL" id="FN392319">
    <property type="protein sequence ID" value="CAY67720.1"/>
    <property type="molecule type" value="Genomic_DNA"/>
</dbReference>
<keyword evidence="3" id="KW-1185">Reference proteome</keyword>
<gene>
    <name evidence="2" type="ordered locus">PAS_chr1-1_0342</name>
</gene>
<protein>
    <recommendedName>
        <fullName evidence="4">Secreted protein</fullName>
    </recommendedName>
</protein>
<dbReference type="GeneID" id="8196607"/>
<proteinExistence type="predicted"/>
<dbReference type="KEGG" id="ppa:PAS_chr1-1_0342"/>
<dbReference type="AlphaFoldDB" id="C4QWU7"/>
<dbReference type="Proteomes" id="UP000000314">
    <property type="component" value="Chromosome 1"/>
</dbReference>
<evidence type="ECO:0000313" key="2">
    <source>
        <dbReference type="EMBL" id="CAY67720.1"/>
    </source>
</evidence>
<sequence length="65" mass="7304">MCGVSHFFFALVLFLTFSSSVMSGSDFSIYCHLLNPLPYQLIPLPFTENFFAMALRFGGRLSKMG</sequence>
<dbReference type="HOGENOM" id="CLU_2850462_0_0_1"/>
<name>C4QWU7_KOMPG</name>
<feature type="signal peptide" evidence="1">
    <location>
        <begin position="1"/>
        <end position="23"/>
    </location>
</feature>
<evidence type="ECO:0000313" key="3">
    <source>
        <dbReference type="Proteomes" id="UP000000314"/>
    </source>
</evidence>
<feature type="chain" id="PRO_5002942118" description="Secreted protein" evidence="1">
    <location>
        <begin position="24"/>
        <end position="65"/>
    </location>
</feature>
<organism evidence="2 3">
    <name type="scientific">Komagataella phaffii (strain GS115 / ATCC 20864)</name>
    <name type="common">Yeast</name>
    <name type="synonym">Pichia pastoris</name>
    <dbReference type="NCBI Taxonomy" id="644223"/>
    <lineage>
        <taxon>Eukaryota</taxon>
        <taxon>Fungi</taxon>
        <taxon>Dikarya</taxon>
        <taxon>Ascomycota</taxon>
        <taxon>Saccharomycotina</taxon>
        <taxon>Pichiomycetes</taxon>
        <taxon>Pichiales</taxon>
        <taxon>Pichiaceae</taxon>
        <taxon>Komagataella</taxon>
    </lineage>
</organism>
<keyword evidence="1" id="KW-0732">Signal</keyword>
<evidence type="ECO:0000256" key="1">
    <source>
        <dbReference type="SAM" id="SignalP"/>
    </source>
</evidence>
<dbReference type="InParanoid" id="C4QWU7"/>
<dbReference type="RefSeq" id="XP_002490001.1">
    <property type="nucleotide sequence ID" value="XM_002489956.1"/>
</dbReference>
<reference evidence="2 3" key="1">
    <citation type="journal article" date="2009" name="Nat. Biotechnol.">
        <title>Genome sequence of the recombinant protein production host Pichia pastoris.</title>
        <authorList>
            <person name="De Schutter K."/>
            <person name="Lin Y.C."/>
            <person name="Tiels P."/>
            <person name="Van Hecke A."/>
            <person name="Glinka S."/>
            <person name="Weber-Lehmann J."/>
            <person name="Rouze P."/>
            <person name="Van de Peer Y."/>
            <person name="Callewaert N."/>
        </authorList>
    </citation>
    <scope>NUCLEOTIDE SEQUENCE [LARGE SCALE GENOMIC DNA]</scope>
    <source>
        <strain evidence="3">GS115 / ATCC 20864</strain>
    </source>
</reference>